<dbReference type="GO" id="GO:0016747">
    <property type="term" value="F:acyltransferase activity, transferring groups other than amino-acyl groups"/>
    <property type="evidence" value="ECO:0007669"/>
    <property type="project" value="InterPro"/>
</dbReference>
<dbReference type="SUPFAM" id="SSF55729">
    <property type="entry name" value="Acyl-CoA N-acyltransferases (Nat)"/>
    <property type="match status" value="1"/>
</dbReference>
<evidence type="ECO:0000313" key="2">
    <source>
        <dbReference type="EMBL" id="HJB97577.1"/>
    </source>
</evidence>
<comment type="caution">
    <text evidence="2">The sequence shown here is derived from an EMBL/GenBank/DDBJ whole genome shotgun (WGS) entry which is preliminary data.</text>
</comment>
<dbReference type="EMBL" id="DWXG01000030">
    <property type="protein sequence ID" value="HJB97577.1"/>
    <property type="molecule type" value="Genomic_DNA"/>
</dbReference>
<dbReference type="AlphaFoldDB" id="A0A9D2SFP3"/>
<dbReference type="Proteomes" id="UP000826793">
    <property type="component" value="Unassembled WGS sequence"/>
</dbReference>
<name>A0A9D2SFP3_9FIRM</name>
<organism evidence="2 3">
    <name type="scientific">Candidatus Acutalibacter pullicola</name>
    <dbReference type="NCBI Taxonomy" id="2838417"/>
    <lineage>
        <taxon>Bacteria</taxon>
        <taxon>Bacillati</taxon>
        <taxon>Bacillota</taxon>
        <taxon>Clostridia</taxon>
        <taxon>Eubacteriales</taxon>
        <taxon>Acutalibacteraceae</taxon>
        <taxon>Acutalibacter</taxon>
    </lineage>
</organism>
<dbReference type="Pfam" id="PF13527">
    <property type="entry name" value="Acetyltransf_9"/>
    <property type="match status" value="1"/>
</dbReference>
<accession>A0A9D2SFP3</accession>
<dbReference type="PROSITE" id="PS51186">
    <property type="entry name" value="GNAT"/>
    <property type="match status" value="1"/>
</dbReference>
<proteinExistence type="predicted"/>
<protein>
    <submittedName>
        <fullName evidence="2">N-acetyltransferase</fullName>
    </submittedName>
</protein>
<dbReference type="InterPro" id="IPR000182">
    <property type="entry name" value="GNAT_dom"/>
</dbReference>
<dbReference type="Gene3D" id="3.40.630.30">
    <property type="match status" value="1"/>
</dbReference>
<feature type="domain" description="N-acetyltransferase" evidence="1">
    <location>
        <begin position="1"/>
        <end position="157"/>
    </location>
</feature>
<sequence length="203" mass="23206">MNIRLERPEDYREVEHLVREAFWNVYAPGCCEHYILHRLRQDPCFVRSLSYVVEDQGRLVAQIAYAKGIYRPDKGGEQELLLFGPVGVLPEEQGKGYGSALIRFTLERAQELGWPGVVITGNPAYYSRFGFVPASRHGIYHRAFGREEAPVFQLKVLHPADMPSTPGWYEDPPCYNVSPEEVEAFDRQFPAKEKKVLPGQLSH</sequence>
<dbReference type="InterPro" id="IPR016181">
    <property type="entry name" value="Acyl_CoA_acyltransferase"/>
</dbReference>
<evidence type="ECO:0000313" key="3">
    <source>
        <dbReference type="Proteomes" id="UP000826793"/>
    </source>
</evidence>
<reference evidence="2" key="2">
    <citation type="submission" date="2021-04" db="EMBL/GenBank/DDBJ databases">
        <authorList>
            <person name="Gilroy R."/>
        </authorList>
    </citation>
    <scope>NUCLEOTIDE SEQUENCE</scope>
    <source>
        <strain evidence="2">CHK185-1770</strain>
    </source>
</reference>
<gene>
    <name evidence="2" type="ORF">H9710_03245</name>
</gene>
<evidence type="ECO:0000259" key="1">
    <source>
        <dbReference type="PROSITE" id="PS51186"/>
    </source>
</evidence>
<dbReference type="CDD" id="cd04301">
    <property type="entry name" value="NAT_SF"/>
    <property type="match status" value="1"/>
</dbReference>
<reference evidence="2" key="1">
    <citation type="journal article" date="2021" name="PeerJ">
        <title>Extensive microbial diversity within the chicken gut microbiome revealed by metagenomics and culture.</title>
        <authorList>
            <person name="Gilroy R."/>
            <person name="Ravi A."/>
            <person name="Getino M."/>
            <person name="Pursley I."/>
            <person name="Horton D.L."/>
            <person name="Alikhan N.F."/>
            <person name="Baker D."/>
            <person name="Gharbi K."/>
            <person name="Hall N."/>
            <person name="Watson M."/>
            <person name="Adriaenssens E.M."/>
            <person name="Foster-Nyarko E."/>
            <person name="Jarju S."/>
            <person name="Secka A."/>
            <person name="Antonio M."/>
            <person name="Oren A."/>
            <person name="Chaudhuri R.R."/>
            <person name="La Ragione R."/>
            <person name="Hildebrand F."/>
            <person name="Pallen M.J."/>
        </authorList>
    </citation>
    <scope>NUCLEOTIDE SEQUENCE</scope>
    <source>
        <strain evidence="2">CHK185-1770</strain>
    </source>
</reference>